<protein>
    <submittedName>
        <fullName evidence="3">Unannotated protein</fullName>
    </submittedName>
</protein>
<dbReference type="InterPro" id="IPR036237">
    <property type="entry name" value="Xyl_isomerase-like_sf"/>
</dbReference>
<organism evidence="3">
    <name type="scientific">freshwater metagenome</name>
    <dbReference type="NCBI Taxonomy" id="449393"/>
    <lineage>
        <taxon>unclassified sequences</taxon>
        <taxon>metagenomes</taxon>
        <taxon>ecological metagenomes</taxon>
    </lineage>
</organism>
<dbReference type="PANTHER" id="PTHR43489">
    <property type="entry name" value="ISOMERASE"/>
    <property type="match status" value="1"/>
</dbReference>
<name>A0A6J6J759_9ZZZZ</name>
<evidence type="ECO:0000256" key="1">
    <source>
        <dbReference type="ARBA" id="ARBA00023235"/>
    </source>
</evidence>
<feature type="domain" description="Xylose isomerase-like TIM barrel" evidence="2">
    <location>
        <begin position="54"/>
        <end position="233"/>
    </location>
</feature>
<keyword evidence="1" id="KW-0413">Isomerase</keyword>
<dbReference type="AlphaFoldDB" id="A0A6J6J759"/>
<dbReference type="GO" id="GO:0016853">
    <property type="term" value="F:isomerase activity"/>
    <property type="evidence" value="ECO:0007669"/>
    <property type="project" value="UniProtKB-KW"/>
</dbReference>
<gene>
    <name evidence="3" type="ORF">UFOPK2131_00383</name>
</gene>
<reference evidence="3" key="1">
    <citation type="submission" date="2020-05" db="EMBL/GenBank/DDBJ databases">
        <authorList>
            <person name="Chiriac C."/>
            <person name="Salcher M."/>
            <person name="Ghai R."/>
            <person name="Kavagutti S V."/>
        </authorList>
    </citation>
    <scope>NUCLEOTIDE SEQUENCE</scope>
</reference>
<dbReference type="Gene3D" id="3.20.20.150">
    <property type="entry name" value="Divalent-metal-dependent TIM barrel enzymes"/>
    <property type="match status" value="1"/>
</dbReference>
<dbReference type="SUPFAM" id="SSF51658">
    <property type="entry name" value="Xylose isomerase-like"/>
    <property type="match status" value="1"/>
</dbReference>
<accession>A0A6J6J759</accession>
<dbReference type="InterPro" id="IPR026040">
    <property type="entry name" value="HyI-like"/>
</dbReference>
<dbReference type="PIRSF" id="PIRSF006241">
    <property type="entry name" value="HyI"/>
    <property type="match status" value="1"/>
</dbReference>
<evidence type="ECO:0000259" key="2">
    <source>
        <dbReference type="Pfam" id="PF01261"/>
    </source>
</evidence>
<dbReference type="InterPro" id="IPR050417">
    <property type="entry name" value="Sugar_Epim/Isomerase"/>
</dbReference>
<sequence length="248" mass="27307">MLYLELDFVDRVNRIHEQGFLVEIWNWKNKDLSRLAATEASFQSMTGYLEGDLVDASGIDRLLATALESIEASKEINCQNLNLHGTGLDANGQAINKRLSVSESDWSTAQDTLARIAELGVRHDRVFTLENLNLKVDHPGTPFASSKDTLRLVSMVNSPGLRMNLDLYHAQVDEGNLSEIVQVCLPWVGEIQVADVPGRMEPGTGEINYPFVARKLAELGYRGVVGLEGWASADSDSALEAFRGAFTL</sequence>
<dbReference type="Pfam" id="PF01261">
    <property type="entry name" value="AP_endonuc_2"/>
    <property type="match status" value="1"/>
</dbReference>
<proteinExistence type="predicted"/>
<dbReference type="EMBL" id="CAEZVT010000026">
    <property type="protein sequence ID" value="CAB4632435.1"/>
    <property type="molecule type" value="Genomic_DNA"/>
</dbReference>
<evidence type="ECO:0000313" key="3">
    <source>
        <dbReference type="EMBL" id="CAB4632435.1"/>
    </source>
</evidence>
<dbReference type="InterPro" id="IPR013022">
    <property type="entry name" value="Xyl_isomerase-like_TIM-brl"/>
</dbReference>